<dbReference type="Proteomes" id="UP001214603">
    <property type="component" value="Chromosome 3"/>
</dbReference>
<evidence type="ECO:0000313" key="2">
    <source>
        <dbReference type="EMBL" id="WFD03058.1"/>
    </source>
</evidence>
<keyword evidence="3" id="KW-1185">Reference proteome</keyword>
<proteinExistence type="predicted"/>
<gene>
    <name evidence="2" type="ORF">MOBT1_001747</name>
</gene>
<protein>
    <submittedName>
        <fullName evidence="2">Uncharacterized protein</fullName>
    </submittedName>
</protein>
<sequence>MAWSDDAPSMDVSDGSEPSTPEELMETSVSDIRASSVQENTAVRETLTQFLDESVRQRYLTELGDLFLDTNTPSSQ</sequence>
<evidence type="ECO:0000313" key="3">
    <source>
        <dbReference type="Proteomes" id="UP001214603"/>
    </source>
</evidence>
<accession>A0AAF0E4Q3</accession>
<organism evidence="2 3">
    <name type="scientific">Malassezia obtusa</name>
    <dbReference type="NCBI Taxonomy" id="76774"/>
    <lineage>
        <taxon>Eukaryota</taxon>
        <taxon>Fungi</taxon>
        <taxon>Dikarya</taxon>
        <taxon>Basidiomycota</taxon>
        <taxon>Ustilaginomycotina</taxon>
        <taxon>Malasseziomycetes</taxon>
        <taxon>Malasseziales</taxon>
        <taxon>Malasseziaceae</taxon>
        <taxon>Malassezia</taxon>
    </lineage>
</organism>
<feature type="region of interest" description="Disordered" evidence="1">
    <location>
        <begin position="1"/>
        <end position="27"/>
    </location>
</feature>
<evidence type="ECO:0000256" key="1">
    <source>
        <dbReference type="SAM" id="MobiDB-lite"/>
    </source>
</evidence>
<reference evidence="2" key="1">
    <citation type="submission" date="2023-03" db="EMBL/GenBank/DDBJ databases">
        <title>Mating type loci evolution in Malassezia.</title>
        <authorList>
            <person name="Coelho M.A."/>
        </authorList>
    </citation>
    <scope>NUCLEOTIDE SEQUENCE</scope>
    <source>
        <strain evidence="2">CBS 7876</strain>
    </source>
</reference>
<dbReference type="EMBL" id="CP119936">
    <property type="protein sequence ID" value="WFD03058.1"/>
    <property type="molecule type" value="Genomic_DNA"/>
</dbReference>
<name>A0AAF0E4Q3_9BASI</name>
<dbReference type="AlphaFoldDB" id="A0AAF0E4Q3"/>